<comment type="caution">
    <text evidence="3">The sequence shown here is derived from an EMBL/GenBank/DDBJ whole genome shotgun (WGS) entry which is preliminary data.</text>
</comment>
<dbReference type="Proteomes" id="UP001162131">
    <property type="component" value="Unassembled WGS sequence"/>
</dbReference>
<feature type="compositionally biased region" description="Polar residues" evidence="2">
    <location>
        <begin position="260"/>
        <end position="272"/>
    </location>
</feature>
<dbReference type="AlphaFoldDB" id="A0AAU9KIQ1"/>
<keyword evidence="4" id="KW-1185">Reference proteome</keyword>
<evidence type="ECO:0000256" key="1">
    <source>
        <dbReference type="SAM" id="Coils"/>
    </source>
</evidence>
<name>A0AAU9KIQ1_9CILI</name>
<evidence type="ECO:0000313" key="3">
    <source>
        <dbReference type="EMBL" id="CAG9333204.1"/>
    </source>
</evidence>
<feature type="compositionally biased region" description="Polar residues" evidence="2">
    <location>
        <begin position="325"/>
        <end position="343"/>
    </location>
</feature>
<feature type="region of interest" description="Disordered" evidence="2">
    <location>
        <begin position="225"/>
        <end position="343"/>
    </location>
</feature>
<reference evidence="3" key="1">
    <citation type="submission" date="2021-09" db="EMBL/GenBank/DDBJ databases">
        <authorList>
            <consortium name="AG Swart"/>
            <person name="Singh M."/>
            <person name="Singh A."/>
            <person name="Seah K."/>
            <person name="Emmerich C."/>
        </authorList>
    </citation>
    <scope>NUCLEOTIDE SEQUENCE</scope>
    <source>
        <strain evidence="3">ATCC30299</strain>
    </source>
</reference>
<feature type="region of interest" description="Disordered" evidence="2">
    <location>
        <begin position="28"/>
        <end position="52"/>
    </location>
</feature>
<evidence type="ECO:0000313" key="4">
    <source>
        <dbReference type="Proteomes" id="UP001162131"/>
    </source>
</evidence>
<feature type="compositionally biased region" description="Polar residues" evidence="2">
    <location>
        <begin position="225"/>
        <end position="238"/>
    </location>
</feature>
<organism evidence="3 4">
    <name type="scientific">Blepharisma stoltei</name>
    <dbReference type="NCBI Taxonomy" id="1481888"/>
    <lineage>
        <taxon>Eukaryota</taxon>
        <taxon>Sar</taxon>
        <taxon>Alveolata</taxon>
        <taxon>Ciliophora</taxon>
        <taxon>Postciliodesmatophora</taxon>
        <taxon>Heterotrichea</taxon>
        <taxon>Heterotrichida</taxon>
        <taxon>Blepharismidae</taxon>
        <taxon>Blepharisma</taxon>
    </lineage>
</organism>
<gene>
    <name evidence="3" type="ORF">BSTOLATCC_MIC58023</name>
</gene>
<feature type="compositionally biased region" description="Basic residues" evidence="2">
    <location>
        <begin position="37"/>
        <end position="51"/>
    </location>
</feature>
<protein>
    <submittedName>
        <fullName evidence="3">Uncharacterized protein</fullName>
    </submittedName>
</protein>
<sequence length="670" mass="77057">MEKDQIEEYAFNLAASLIKKAIIGDNAKENPNDKVIKRPHSRNHKKRKHSNKINTQLSIQDINKSSVEIQTETAAVSLEDELQKKDQIIFELQRELEATKKQLNELKSLSSTQENKIPSHDSAQNLSNVKERLGSLYDFQTSFSPENIIKTPENFEVKNLLLKTDAQISPDFNKCSIFTDGLKMNLSGYSELIDDGKNDKILEEKLAEITEFLDKSKKEFETLNAATGVSEHQNNQEVPKSPKTCEDTASNTVHRKSSLPWANTEKTSSSLEHSLKNLHKRPKTVERSYRPPTRDITPRIRPSQPPPISKRPKTHEHSLQKESPSDSIYEQKSLQGSRPTTYSAYKEQRSFSIALESKERKRRPRVRRINLIDEILFNHDQDKESWDQILTRFKEDPDLFSKVLKYDNPPKEKINSIENSPYKPLRSDRSSKSKISSRNHKPIKVKSALWAQQQPDSSKDLIIPPKQRKEVYSYAHRSYKPANIEVDWSKSALDNLACKGILEFNTEKDLNFLTGTEIDKILKNINHLTPEEKSSLQYRGLCTLEKLRTELLLPDHYSATSNAENLSEMLRKCSKLIRARALTLKVLSLLHKREDYLLNLMALEESNPDVNSNYKSLSSISEELIQALNFWKQLGLPFSTFIYLGEDYSTKVYEDNSNIRSLFPGLNVED</sequence>
<feature type="compositionally biased region" description="Basic and acidic residues" evidence="2">
    <location>
        <begin position="283"/>
        <end position="298"/>
    </location>
</feature>
<keyword evidence="1" id="KW-0175">Coiled coil</keyword>
<proteinExistence type="predicted"/>
<dbReference type="EMBL" id="CAJZBQ010000056">
    <property type="protein sequence ID" value="CAG9333204.1"/>
    <property type="molecule type" value="Genomic_DNA"/>
</dbReference>
<evidence type="ECO:0000256" key="2">
    <source>
        <dbReference type="SAM" id="MobiDB-lite"/>
    </source>
</evidence>
<feature type="compositionally biased region" description="Basic and acidic residues" evidence="2">
    <location>
        <begin position="315"/>
        <end position="324"/>
    </location>
</feature>
<feature type="coiled-coil region" evidence="1">
    <location>
        <begin position="75"/>
        <end position="116"/>
    </location>
</feature>
<feature type="region of interest" description="Disordered" evidence="2">
    <location>
        <begin position="410"/>
        <end position="440"/>
    </location>
</feature>
<accession>A0AAU9KIQ1</accession>